<dbReference type="AlphaFoldDB" id="A0A6A3HR41"/>
<feature type="region of interest" description="Disordered" evidence="19">
    <location>
        <begin position="855"/>
        <end position="924"/>
    </location>
</feature>
<evidence type="ECO:0000256" key="1">
    <source>
        <dbReference type="ARBA" id="ARBA00002180"/>
    </source>
</evidence>
<dbReference type="InterPro" id="IPR054722">
    <property type="entry name" value="PolX-like_BBD"/>
</dbReference>
<dbReference type="GO" id="GO:0006508">
    <property type="term" value="P:proteolysis"/>
    <property type="evidence" value="ECO:0007669"/>
    <property type="project" value="UniProtKB-KW"/>
</dbReference>
<keyword evidence="15" id="KW-0917">Virion maturation</keyword>
<keyword evidence="14" id="KW-0239">DNA-directed DNA polymerase</keyword>
<dbReference type="SMART" id="SM00343">
    <property type="entry name" value="ZnF_C2HC"/>
    <property type="match status" value="1"/>
</dbReference>
<keyword evidence="3" id="KW-0645">Protease</keyword>
<keyword evidence="18" id="KW-0862">Zinc</keyword>
<feature type="domain" description="CCHC-type" evidence="20">
    <location>
        <begin position="251"/>
        <end position="267"/>
    </location>
</feature>
<dbReference type="InterPro" id="IPR012337">
    <property type="entry name" value="RNaseH-like_sf"/>
</dbReference>
<dbReference type="GO" id="GO:0005524">
    <property type="term" value="F:ATP binding"/>
    <property type="evidence" value="ECO:0007669"/>
    <property type="project" value="UniProtKB-KW"/>
</dbReference>
<dbReference type="Pfam" id="PF22936">
    <property type="entry name" value="Pol_BBD"/>
    <property type="match status" value="1"/>
</dbReference>
<keyword evidence="14" id="KW-0548">Nucleotidyltransferase</keyword>
<accession>A0A6A3HR41</accession>
<dbReference type="InterPro" id="IPR039537">
    <property type="entry name" value="Retrotran_Ty1/copia-like"/>
</dbReference>
<organism evidence="22 23">
    <name type="scientific">Phytophthora rubi</name>
    <dbReference type="NCBI Taxonomy" id="129364"/>
    <lineage>
        <taxon>Eukaryota</taxon>
        <taxon>Sar</taxon>
        <taxon>Stramenopiles</taxon>
        <taxon>Oomycota</taxon>
        <taxon>Peronosporomycetes</taxon>
        <taxon>Peronosporales</taxon>
        <taxon>Peronosporaceae</taxon>
        <taxon>Phytophthora</taxon>
    </lineage>
</organism>
<keyword evidence="12" id="KW-0229">DNA integration</keyword>
<dbReference type="GO" id="GO:0004519">
    <property type="term" value="F:endonuclease activity"/>
    <property type="evidence" value="ECO:0007669"/>
    <property type="project" value="UniProtKB-KW"/>
</dbReference>
<dbReference type="GO" id="GO:0006310">
    <property type="term" value="P:DNA recombination"/>
    <property type="evidence" value="ECO:0007669"/>
    <property type="project" value="UniProtKB-KW"/>
</dbReference>
<keyword evidence="10" id="KW-0067">ATP-binding</keyword>
<evidence type="ECO:0000256" key="11">
    <source>
        <dbReference type="ARBA" id="ARBA00022842"/>
    </source>
</evidence>
<keyword evidence="5" id="KW-0479">Metal-binding</keyword>
<dbReference type="InterPro" id="IPR036875">
    <property type="entry name" value="Znf_CCHC_sf"/>
</dbReference>
<dbReference type="SUPFAM" id="SSF57756">
    <property type="entry name" value="Retrovirus zinc finger-like domains"/>
    <property type="match status" value="1"/>
</dbReference>
<feature type="region of interest" description="Disordered" evidence="19">
    <location>
        <begin position="184"/>
        <end position="246"/>
    </location>
</feature>
<feature type="compositionally biased region" description="Polar residues" evidence="19">
    <location>
        <begin position="897"/>
        <end position="911"/>
    </location>
</feature>
<dbReference type="PROSITE" id="PS50994">
    <property type="entry name" value="INTEGRASE"/>
    <property type="match status" value="1"/>
</dbReference>
<evidence type="ECO:0000256" key="2">
    <source>
        <dbReference type="ARBA" id="ARBA00022612"/>
    </source>
</evidence>
<keyword evidence="14" id="KW-0808">Transferase</keyword>
<dbReference type="Proteomes" id="UP000435112">
    <property type="component" value="Unassembled WGS sequence"/>
</dbReference>
<evidence type="ECO:0000259" key="20">
    <source>
        <dbReference type="PROSITE" id="PS50158"/>
    </source>
</evidence>
<evidence type="ECO:0000256" key="14">
    <source>
        <dbReference type="ARBA" id="ARBA00022932"/>
    </source>
</evidence>
<reference evidence="22 23" key="1">
    <citation type="submission" date="2018-09" db="EMBL/GenBank/DDBJ databases">
        <title>Genomic investigation of the strawberry pathogen Phytophthora fragariae indicates pathogenicity is determined by transcriptional variation in three key races.</title>
        <authorList>
            <person name="Adams T.M."/>
            <person name="Armitage A.D."/>
            <person name="Sobczyk M.K."/>
            <person name="Bates H.J."/>
            <person name="Dunwell J.M."/>
            <person name="Nellist C.F."/>
            <person name="Harrison R.J."/>
        </authorList>
    </citation>
    <scope>NUCLEOTIDE SEQUENCE [LARGE SCALE GENOMIC DNA]</scope>
    <source>
        <strain evidence="22 23">SCRP324</strain>
    </source>
</reference>
<keyword evidence="7" id="KW-0064">Aspartyl protease</keyword>
<dbReference type="SUPFAM" id="SSF56672">
    <property type="entry name" value="DNA/RNA polymerases"/>
    <property type="match status" value="1"/>
</dbReference>
<gene>
    <name evidence="22" type="ORF">PR002_g26689</name>
</gene>
<dbReference type="InterPro" id="IPR013103">
    <property type="entry name" value="RVT_2"/>
</dbReference>
<dbReference type="InterPro" id="IPR001878">
    <property type="entry name" value="Znf_CCHC"/>
</dbReference>
<evidence type="ECO:0000256" key="15">
    <source>
        <dbReference type="ARBA" id="ARBA00023113"/>
    </source>
</evidence>
<name>A0A6A3HR41_9STRA</name>
<dbReference type="Pfam" id="PF25597">
    <property type="entry name" value="SH3_retrovirus"/>
    <property type="match status" value="1"/>
</dbReference>
<evidence type="ECO:0000256" key="7">
    <source>
        <dbReference type="ARBA" id="ARBA00022750"/>
    </source>
</evidence>
<keyword evidence="4" id="KW-0540">Nuclease</keyword>
<evidence type="ECO:0000256" key="12">
    <source>
        <dbReference type="ARBA" id="ARBA00022908"/>
    </source>
</evidence>
<evidence type="ECO:0000313" key="23">
    <source>
        <dbReference type="Proteomes" id="UP000435112"/>
    </source>
</evidence>
<dbReference type="InterPro" id="IPR057670">
    <property type="entry name" value="SH3_retrovirus"/>
</dbReference>
<dbReference type="SUPFAM" id="SSF53098">
    <property type="entry name" value="Ribonuclease H-like"/>
    <property type="match status" value="1"/>
</dbReference>
<feature type="compositionally biased region" description="Basic and acidic residues" evidence="19">
    <location>
        <begin position="914"/>
        <end position="924"/>
    </location>
</feature>
<keyword evidence="11" id="KW-0460">Magnesium</keyword>
<keyword evidence="16" id="KW-0233">DNA recombination</keyword>
<keyword evidence="18" id="KW-0863">Zinc-finger</keyword>
<dbReference type="OrthoDB" id="121676at2759"/>
<dbReference type="GO" id="GO:0003676">
    <property type="term" value="F:nucleic acid binding"/>
    <property type="evidence" value="ECO:0007669"/>
    <property type="project" value="InterPro"/>
</dbReference>
<dbReference type="EMBL" id="QXFU01003917">
    <property type="protein sequence ID" value="KAE8971867.1"/>
    <property type="molecule type" value="Genomic_DNA"/>
</dbReference>
<evidence type="ECO:0000313" key="22">
    <source>
        <dbReference type="EMBL" id="KAE8971867.1"/>
    </source>
</evidence>
<evidence type="ECO:0000256" key="13">
    <source>
        <dbReference type="ARBA" id="ARBA00022918"/>
    </source>
</evidence>
<evidence type="ECO:0000256" key="4">
    <source>
        <dbReference type="ARBA" id="ARBA00022722"/>
    </source>
</evidence>
<dbReference type="GO" id="GO:0004190">
    <property type="term" value="F:aspartic-type endopeptidase activity"/>
    <property type="evidence" value="ECO:0007669"/>
    <property type="project" value="UniProtKB-KW"/>
</dbReference>
<keyword evidence="9" id="KW-0378">Hydrolase</keyword>
<dbReference type="GO" id="GO:0003887">
    <property type="term" value="F:DNA-directed DNA polymerase activity"/>
    <property type="evidence" value="ECO:0007669"/>
    <property type="project" value="UniProtKB-KW"/>
</dbReference>
<comment type="caution">
    <text evidence="22">The sequence shown here is derived from an EMBL/GenBank/DDBJ whole genome shotgun (WGS) entry which is preliminary data.</text>
</comment>
<evidence type="ECO:0000256" key="5">
    <source>
        <dbReference type="ARBA" id="ARBA00022723"/>
    </source>
</evidence>
<evidence type="ECO:0000256" key="6">
    <source>
        <dbReference type="ARBA" id="ARBA00022741"/>
    </source>
</evidence>
<dbReference type="PANTHER" id="PTHR42648">
    <property type="entry name" value="TRANSPOSASE, PUTATIVE-RELATED"/>
    <property type="match status" value="1"/>
</dbReference>
<evidence type="ECO:0000259" key="21">
    <source>
        <dbReference type="PROSITE" id="PS50994"/>
    </source>
</evidence>
<evidence type="ECO:0000256" key="18">
    <source>
        <dbReference type="PROSITE-ProRule" id="PRU00047"/>
    </source>
</evidence>
<dbReference type="Pfam" id="PF14223">
    <property type="entry name" value="Retrotran_gag_2"/>
    <property type="match status" value="1"/>
</dbReference>
<dbReference type="PANTHER" id="PTHR42648:SF11">
    <property type="entry name" value="TRANSPOSON TY4-P GAG-POL POLYPROTEIN"/>
    <property type="match status" value="1"/>
</dbReference>
<evidence type="ECO:0000256" key="3">
    <source>
        <dbReference type="ARBA" id="ARBA00022670"/>
    </source>
</evidence>
<dbReference type="PROSITE" id="PS50158">
    <property type="entry name" value="ZF_CCHC"/>
    <property type="match status" value="1"/>
</dbReference>
<feature type="compositionally biased region" description="Polar residues" evidence="19">
    <location>
        <begin position="855"/>
        <end position="868"/>
    </location>
</feature>
<dbReference type="GO" id="GO:0008270">
    <property type="term" value="F:zinc ion binding"/>
    <property type="evidence" value="ECO:0007669"/>
    <property type="project" value="UniProtKB-KW"/>
</dbReference>
<proteinExistence type="predicted"/>
<feature type="domain" description="Integrase catalytic" evidence="21">
    <location>
        <begin position="471"/>
        <end position="651"/>
    </location>
</feature>
<keyword evidence="13" id="KW-0695">RNA-directed DNA polymerase</keyword>
<keyword evidence="8" id="KW-0255">Endonuclease</keyword>
<evidence type="ECO:0000256" key="16">
    <source>
        <dbReference type="ARBA" id="ARBA00023172"/>
    </source>
</evidence>
<dbReference type="InterPro" id="IPR036397">
    <property type="entry name" value="RNaseH_sf"/>
</dbReference>
<dbReference type="InterPro" id="IPR043502">
    <property type="entry name" value="DNA/RNA_pol_sf"/>
</dbReference>
<keyword evidence="6" id="KW-0547">Nucleotide-binding</keyword>
<evidence type="ECO:0000256" key="8">
    <source>
        <dbReference type="ARBA" id="ARBA00022759"/>
    </source>
</evidence>
<dbReference type="Pfam" id="PF00665">
    <property type="entry name" value="rve"/>
    <property type="match status" value="1"/>
</dbReference>
<feature type="compositionally biased region" description="Basic and acidic residues" evidence="19">
    <location>
        <begin position="184"/>
        <end position="193"/>
    </location>
</feature>
<evidence type="ECO:0000256" key="19">
    <source>
        <dbReference type="SAM" id="MobiDB-lite"/>
    </source>
</evidence>
<comment type="function">
    <text evidence="1">The aspartyl protease (PR) mediates the proteolytic cleavages of the Gag and Gag-Pol polyproteins after assembly of the VLP.</text>
</comment>
<evidence type="ECO:0000256" key="9">
    <source>
        <dbReference type="ARBA" id="ARBA00022801"/>
    </source>
</evidence>
<dbReference type="GO" id="GO:0003964">
    <property type="term" value="F:RNA-directed DNA polymerase activity"/>
    <property type="evidence" value="ECO:0007669"/>
    <property type="project" value="UniProtKB-KW"/>
</dbReference>
<dbReference type="GO" id="GO:0015074">
    <property type="term" value="P:DNA integration"/>
    <property type="evidence" value="ECO:0007669"/>
    <property type="project" value="UniProtKB-KW"/>
</dbReference>
<evidence type="ECO:0008006" key="24">
    <source>
        <dbReference type="Google" id="ProtNLM"/>
    </source>
</evidence>
<dbReference type="Pfam" id="PF07727">
    <property type="entry name" value="RVT_2"/>
    <property type="match status" value="1"/>
</dbReference>
<dbReference type="InterPro" id="IPR001584">
    <property type="entry name" value="Integrase_cat-core"/>
</dbReference>
<sequence>MSPNTLGPNDVLREDNYFLWEFNCRMALARKDLLDHVEMKPEGAAKRETEAWKAADFKAMAVISKLLSPVYQSMIRECKSAKEAWETLREFFVKQNLHNRVQLRKQLHEFQMTSGTDLMDHLLKFDDLCLRLSAVGDKLNDDEKLVILLGSLSSEYDAMVKIIEAHSSVTLMDAKEMLRRESETLKKREKQEEAFNVSARGVHGGGRRRNNAGSRRTQTGQHGHGADARGSRRDKKGQPHGGRGASKFTGRCFECNQFGHKRSECPKLSKRDDGDEFVFAATREASTAWLLDSGASTHMTHSRQDFVEFRELQSPTDIVVASGQRLRAMGVGTVRFMIDSGRVIKVTEVLYVPDLDRRLLSIPSLVAKGPSVEFTGDGCTISFEGRLVARVEKRDKLFVWNVVETTDEERMPDVAASAELPPGSLWHERLGHVSKKKMVLASRAAEGVPSFVQDEEGSVDALCAGCSCGKMTVSPFSRQSGSVVKTAGLLDIVHSDVMGPMKPQSQGGARFVVTFVDDYSRYVHAYLIKAKSEVFARFKEYKALVEAQTGRRIRCVRSDNGGEYVNKQFGDYFAAHGIVHQTSTPYTPQQNGLAERMNRTLVEMARSMLYHRGMAREWWGEALHTAVYVTNRVPNTARPQSTPHEVFMGHKPDLSHLRVFGSRGFVHVDKSRRIKWDARAHACIFLGYAAGSKAYRVWDVEDERVVTTRTVVLDERPVDNYRNVVHVTRQAPLELDDDVNLVQQQPIVPVTDNGGDTEMAEVDDDPVDMEVDMVPNTLVQSQHDGQEMSRRGGEERTMPVSASIPDTIAARQLTNQASLLQSALVPSSARTGGTSLSDHLVFGPTRPRQVRISAQQQPRLLTGTQEPSTAAYPALPPSEGSRTTGGADRFLLEDGENNSSSGQDATGNGYTSDGRLDEPDAKRPRIDDEYEIALAASESIPNSFGDAMRSPESDKWKEACRAEIRAHVRNHTWDLVYRPPGVRVIGHKWVFALKRDEHGNIIRYKARLVALGCFQTYGVDYTSTYSPVASLNTVRIFFAVCCQRGYVVKQYDVETAFLNGDLEEEVYMVPPEGINVRDGMVCRLRRSLYGLKQAAAVWHKTIRSVFIALGFKQCKSCPCLFVRVGQNGPVYIVLYVDDLLIGCEAEEEASSIAEALGARFRLKSLGDARFILGMELHYNTQKGELFVGQAQYISQMIARFDQADAHPVRNPNVIGQDLRASDEHP</sequence>
<keyword evidence="2" id="KW-1188">Viral release from host cell</keyword>
<dbReference type="Gene3D" id="3.30.420.10">
    <property type="entry name" value="Ribonuclease H-like superfamily/Ribonuclease H"/>
    <property type="match status" value="1"/>
</dbReference>
<protein>
    <recommendedName>
        <fullName evidence="24">Retrovirus-related Pol polyprotein from transposon TNT 1-94</fullName>
    </recommendedName>
</protein>
<evidence type="ECO:0000256" key="17">
    <source>
        <dbReference type="ARBA" id="ARBA00023268"/>
    </source>
</evidence>
<keyword evidence="17" id="KW-0511">Multifunctional enzyme</keyword>
<evidence type="ECO:0000256" key="10">
    <source>
        <dbReference type="ARBA" id="ARBA00022840"/>
    </source>
</evidence>